<feature type="compositionally biased region" description="Polar residues" evidence="1">
    <location>
        <begin position="57"/>
        <end position="71"/>
    </location>
</feature>
<proteinExistence type="predicted"/>
<dbReference type="AlphaFoldDB" id="A0A645BD68"/>
<sequence>MGGIEVPVAVAPVLRMKKRGPLRHEPHGDRLRSCAGILPIPASTVDIQCPAQRRHSGGQQVSQRPQTGGCP</sequence>
<dbReference type="EMBL" id="VSSQ01019398">
    <property type="protein sequence ID" value="MPM63410.1"/>
    <property type="molecule type" value="Genomic_DNA"/>
</dbReference>
<name>A0A645BD68_9ZZZZ</name>
<comment type="caution">
    <text evidence="2">The sequence shown here is derived from an EMBL/GenBank/DDBJ whole genome shotgun (WGS) entry which is preliminary data.</text>
</comment>
<reference evidence="2" key="1">
    <citation type="submission" date="2019-08" db="EMBL/GenBank/DDBJ databases">
        <authorList>
            <person name="Kucharzyk K."/>
            <person name="Murdoch R.W."/>
            <person name="Higgins S."/>
            <person name="Loffler F."/>
        </authorList>
    </citation>
    <scope>NUCLEOTIDE SEQUENCE</scope>
</reference>
<gene>
    <name evidence="2" type="ORF">SDC9_110290</name>
</gene>
<feature type="region of interest" description="Disordered" evidence="1">
    <location>
        <begin position="50"/>
        <end position="71"/>
    </location>
</feature>
<evidence type="ECO:0000256" key="1">
    <source>
        <dbReference type="SAM" id="MobiDB-lite"/>
    </source>
</evidence>
<protein>
    <submittedName>
        <fullName evidence="2">Uncharacterized protein</fullName>
    </submittedName>
</protein>
<organism evidence="2">
    <name type="scientific">bioreactor metagenome</name>
    <dbReference type="NCBI Taxonomy" id="1076179"/>
    <lineage>
        <taxon>unclassified sequences</taxon>
        <taxon>metagenomes</taxon>
        <taxon>ecological metagenomes</taxon>
    </lineage>
</organism>
<accession>A0A645BD68</accession>
<evidence type="ECO:0000313" key="2">
    <source>
        <dbReference type="EMBL" id="MPM63410.1"/>
    </source>
</evidence>